<evidence type="ECO:0000313" key="2">
    <source>
        <dbReference type="Proteomes" id="UP001549036"/>
    </source>
</evidence>
<keyword evidence="2" id="KW-1185">Reference proteome</keyword>
<organism evidence="1 2">
    <name type="scientific">Mesorhizobium shonense</name>
    <dbReference type="NCBI Taxonomy" id="1209948"/>
    <lineage>
        <taxon>Bacteria</taxon>
        <taxon>Pseudomonadati</taxon>
        <taxon>Pseudomonadota</taxon>
        <taxon>Alphaproteobacteria</taxon>
        <taxon>Hyphomicrobiales</taxon>
        <taxon>Phyllobacteriaceae</taxon>
        <taxon>Mesorhizobium</taxon>
    </lineage>
</organism>
<evidence type="ECO:0000313" key="1">
    <source>
        <dbReference type="EMBL" id="MET3595082.1"/>
    </source>
</evidence>
<accession>A0ABV2HYB5</accession>
<protein>
    <recommendedName>
        <fullName evidence="3">Winged helix-turn-helix domain-containing protein</fullName>
    </recommendedName>
</protein>
<name>A0ABV2HYB5_9HYPH</name>
<comment type="caution">
    <text evidence="1">The sequence shown here is derived from an EMBL/GenBank/DDBJ whole genome shotgun (WGS) entry which is preliminary data.</text>
</comment>
<reference evidence="1 2" key="1">
    <citation type="submission" date="2024-06" db="EMBL/GenBank/DDBJ databases">
        <title>Genomic Encyclopedia of Type Strains, Phase IV (KMG-IV): sequencing the most valuable type-strain genomes for metagenomic binning, comparative biology and taxonomic classification.</title>
        <authorList>
            <person name="Goeker M."/>
        </authorList>
    </citation>
    <scope>NUCLEOTIDE SEQUENCE [LARGE SCALE GENOMIC DNA]</scope>
    <source>
        <strain evidence="1 2">DSM 29846</strain>
    </source>
</reference>
<proteinExistence type="predicted"/>
<dbReference type="Proteomes" id="UP001549036">
    <property type="component" value="Unassembled WGS sequence"/>
</dbReference>
<evidence type="ECO:0008006" key="3">
    <source>
        <dbReference type="Google" id="ProtNLM"/>
    </source>
</evidence>
<gene>
    <name evidence="1" type="ORF">ABID26_004494</name>
</gene>
<dbReference type="EMBL" id="JBEPLM010000009">
    <property type="protein sequence ID" value="MET3595082.1"/>
    <property type="molecule type" value="Genomic_DNA"/>
</dbReference>
<sequence length="77" mass="8745">MGTLPDRQLTLLRQIAQGQGPIAQVRLASTSWWHGAVTRDMNALCSAKMIRMWRDAARNQHMEISDAGWNILRSRQA</sequence>